<dbReference type="PANTHER" id="PTHR35526:SF3">
    <property type="entry name" value="ANTI-SIGMA-F FACTOR RSBW"/>
    <property type="match status" value="1"/>
</dbReference>
<keyword evidence="1" id="KW-0723">Serine/threonine-protein kinase</keyword>
<protein>
    <submittedName>
        <fullName evidence="3">Anti-sigma regulatory factor (Ser/Thr protein kinase)</fullName>
    </submittedName>
</protein>
<dbReference type="InterPro" id="IPR050267">
    <property type="entry name" value="Anti-sigma-factor_SerPK"/>
</dbReference>
<keyword evidence="1" id="KW-0418">Kinase</keyword>
<dbReference type="SUPFAM" id="SSF55874">
    <property type="entry name" value="ATPase domain of HSP90 chaperone/DNA topoisomerase II/histidine kinase"/>
    <property type="match status" value="1"/>
</dbReference>
<reference evidence="3 4" key="1">
    <citation type="submission" date="2021-03" db="EMBL/GenBank/DDBJ databases">
        <title>Sequencing the genomes of 1000 actinobacteria strains.</title>
        <authorList>
            <person name="Klenk H.-P."/>
        </authorList>
    </citation>
    <scope>NUCLEOTIDE SEQUENCE [LARGE SCALE GENOMIC DNA]</scope>
    <source>
        <strain evidence="3 4">DSM 45510</strain>
    </source>
</reference>
<evidence type="ECO:0000259" key="2">
    <source>
        <dbReference type="Pfam" id="PF13581"/>
    </source>
</evidence>
<evidence type="ECO:0000256" key="1">
    <source>
        <dbReference type="ARBA" id="ARBA00022527"/>
    </source>
</evidence>
<keyword evidence="1" id="KW-0808">Transferase</keyword>
<dbReference type="EMBL" id="JAGGMS010000001">
    <property type="protein sequence ID" value="MBP2183499.1"/>
    <property type="molecule type" value="Genomic_DNA"/>
</dbReference>
<accession>A0ABS4PVP4</accession>
<proteinExistence type="predicted"/>
<dbReference type="Proteomes" id="UP000741013">
    <property type="component" value="Unassembled WGS sequence"/>
</dbReference>
<name>A0ABS4PVP4_9PSEU</name>
<comment type="caution">
    <text evidence="3">The sequence shown here is derived from an EMBL/GenBank/DDBJ whole genome shotgun (WGS) entry which is preliminary data.</text>
</comment>
<dbReference type="InterPro" id="IPR036890">
    <property type="entry name" value="HATPase_C_sf"/>
</dbReference>
<evidence type="ECO:0000313" key="4">
    <source>
        <dbReference type="Proteomes" id="UP000741013"/>
    </source>
</evidence>
<dbReference type="Gene3D" id="3.30.565.10">
    <property type="entry name" value="Histidine kinase-like ATPase, C-terminal domain"/>
    <property type="match status" value="1"/>
</dbReference>
<dbReference type="InterPro" id="IPR003594">
    <property type="entry name" value="HATPase_dom"/>
</dbReference>
<dbReference type="PANTHER" id="PTHR35526">
    <property type="entry name" value="ANTI-SIGMA-F FACTOR RSBW-RELATED"/>
    <property type="match status" value="1"/>
</dbReference>
<dbReference type="Pfam" id="PF13581">
    <property type="entry name" value="HATPase_c_2"/>
    <property type="match status" value="1"/>
</dbReference>
<sequence>MTVLHRVVSACAAEVTVLRRAITSWARALGLDDDKVQDLALAVHEAMANVVDHAYRGDHGPMEVRAWPHQGSVIVVVSDHGSWRTPTPHAEGYTTRGRGLKLIKTLADEVAVQAGERGTALRMTWSQVGLP</sequence>
<dbReference type="RefSeq" id="WP_209666665.1">
    <property type="nucleotide sequence ID" value="NZ_JAGGMS010000001.1"/>
</dbReference>
<keyword evidence="4" id="KW-1185">Reference proteome</keyword>
<dbReference type="CDD" id="cd16936">
    <property type="entry name" value="HATPase_RsbW-like"/>
    <property type="match status" value="1"/>
</dbReference>
<organism evidence="3 4">
    <name type="scientific">Amycolatopsis magusensis</name>
    <dbReference type="NCBI Taxonomy" id="882444"/>
    <lineage>
        <taxon>Bacteria</taxon>
        <taxon>Bacillati</taxon>
        <taxon>Actinomycetota</taxon>
        <taxon>Actinomycetes</taxon>
        <taxon>Pseudonocardiales</taxon>
        <taxon>Pseudonocardiaceae</taxon>
        <taxon>Amycolatopsis</taxon>
    </lineage>
</organism>
<feature type="domain" description="Histidine kinase/HSP90-like ATPase" evidence="2">
    <location>
        <begin position="10"/>
        <end position="125"/>
    </location>
</feature>
<evidence type="ECO:0000313" key="3">
    <source>
        <dbReference type="EMBL" id="MBP2183499.1"/>
    </source>
</evidence>
<gene>
    <name evidence="3" type="ORF">JOM49_005025</name>
</gene>